<dbReference type="Gene3D" id="1.10.260.40">
    <property type="entry name" value="lambda repressor-like DNA-binding domains"/>
    <property type="match status" value="1"/>
</dbReference>
<gene>
    <name evidence="1" type="ORF">NCTC10376_03280</name>
</gene>
<dbReference type="Proteomes" id="UP000254331">
    <property type="component" value="Unassembled WGS sequence"/>
</dbReference>
<accession>A0A379FCQ6</accession>
<dbReference type="RefSeq" id="WP_099660666.1">
    <property type="nucleotide sequence ID" value="NZ_CP126335.1"/>
</dbReference>
<dbReference type="SUPFAM" id="SSF47413">
    <property type="entry name" value="lambda repressor-like DNA-binding domains"/>
    <property type="match status" value="1"/>
</dbReference>
<dbReference type="InterPro" id="IPR031856">
    <property type="entry name" value="YdaS_toxin-like"/>
</dbReference>
<proteinExistence type="predicted"/>
<evidence type="ECO:0000313" key="2">
    <source>
        <dbReference type="Proteomes" id="UP000254331"/>
    </source>
</evidence>
<evidence type="ECO:0000313" key="1">
    <source>
        <dbReference type="EMBL" id="SUC17337.1"/>
    </source>
</evidence>
<dbReference type="InterPro" id="IPR010982">
    <property type="entry name" value="Lambda_DNA-bd_dom_sf"/>
</dbReference>
<dbReference type="Pfam" id="PF15943">
    <property type="entry name" value="YdaS_toxin"/>
    <property type="match status" value="1"/>
</dbReference>
<name>A0A379FCQ6_PROVU</name>
<dbReference type="EMBL" id="UGTW01000001">
    <property type="protein sequence ID" value="SUC17337.1"/>
    <property type="molecule type" value="Genomic_DNA"/>
</dbReference>
<reference evidence="1 2" key="1">
    <citation type="submission" date="2018-06" db="EMBL/GenBank/DDBJ databases">
        <authorList>
            <consortium name="Pathogen Informatics"/>
            <person name="Doyle S."/>
        </authorList>
    </citation>
    <scope>NUCLEOTIDE SEQUENCE [LARGE SCALE GENOMIC DNA]</scope>
    <source>
        <strain evidence="1 2">NCTC10376</strain>
    </source>
</reference>
<protein>
    <submittedName>
        <fullName evidence="1">Phage regulatory protein</fullName>
    </submittedName>
</protein>
<sequence>MNALETTIKKAGGIPALAKKLKISDQAIRQWEHKGRIPPARYAQINELFGIPFEHLVKDKN</sequence>
<dbReference type="AlphaFoldDB" id="A0A379FCQ6"/>
<dbReference type="GO" id="GO:0003677">
    <property type="term" value="F:DNA binding"/>
    <property type="evidence" value="ECO:0007669"/>
    <property type="project" value="InterPro"/>
</dbReference>
<organism evidence="1 2">
    <name type="scientific">Proteus vulgaris</name>
    <dbReference type="NCBI Taxonomy" id="585"/>
    <lineage>
        <taxon>Bacteria</taxon>
        <taxon>Pseudomonadati</taxon>
        <taxon>Pseudomonadota</taxon>
        <taxon>Gammaproteobacteria</taxon>
        <taxon>Enterobacterales</taxon>
        <taxon>Morganellaceae</taxon>
        <taxon>Proteus</taxon>
    </lineage>
</organism>